<evidence type="ECO:0008006" key="5">
    <source>
        <dbReference type="Google" id="ProtNLM"/>
    </source>
</evidence>
<keyword evidence="4" id="KW-1185">Reference proteome</keyword>
<feature type="coiled-coil region" evidence="1">
    <location>
        <begin position="380"/>
        <end position="490"/>
    </location>
</feature>
<feature type="region of interest" description="Disordered" evidence="2">
    <location>
        <begin position="1"/>
        <end position="91"/>
    </location>
</feature>
<dbReference type="EMBL" id="CAUYUJ010015615">
    <property type="protein sequence ID" value="CAK0856211.1"/>
    <property type="molecule type" value="Genomic_DNA"/>
</dbReference>
<evidence type="ECO:0000256" key="2">
    <source>
        <dbReference type="SAM" id="MobiDB-lite"/>
    </source>
</evidence>
<keyword evidence="1" id="KW-0175">Coiled coil</keyword>
<evidence type="ECO:0000256" key="1">
    <source>
        <dbReference type="SAM" id="Coils"/>
    </source>
</evidence>
<gene>
    <name evidence="3" type="ORF">PCOR1329_LOCUS46661</name>
</gene>
<reference evidence="3" key="1">
    <citation type="submission" date="2023-10" db="EMBL/GenBank/DDBJ databases">
        <authorList>
            <person name="Chen Y."/>
            <person name="Shah S."/>
            <person name="Dougan E. K."/>
            <person name="Thang M."/>
            <person name="Chan C."/>
        </authorList>
    </citation>
    <scope>NUCLEOTIDE SEQUENCE [LARGE SCALE GENOMIC DNA]</scope>
</reference>
<evidence type="ECO:0000313" key="3">
    <source>
        <dbReference type="EMBL" id="CAK0856211.1"/>
    </source>
</evidence>
<evidence type="ECO:0000313" key="4">
    <source>
        <dbReference type="Proteomes" id="UP001189429"/>
    </source>
</evidence>
<name>A0ABN9UA97_9DINO</name>
<feature type="compositionally biased region" description="Low complexity" evidence="2">
    <location>
        <begin position="78"/>
        <end position="91"/>
    </location>
</feature>
<protein>
    <recommendedName>
        <fullName evidence="5">Protein FAM184A/B N-terminal domain-containing protein</fullName>
    </recommendedName>
</protein>
<accession>A0ABN9UA97</accession>
<feature type="compositionally biased region" description="Gly residues" evidence="2">
    <location>
        <begin position="8"/>
        <end position="24"/>
    </location>
</feature>
<proteinExistence type="predicted"/>
<organism evidence="3 4">
    <name type="scientific">Prorocentrum cordatum</name>
    <dbReference type="NCBI Taxonomy" id="2364126"/>
    <lineage>
        <taxon>Eukaryota</taxon>
        <taxon>Sar</taxon>
        <taxon>Alveolata</taxon>
        <taxon>Dinophyceae</taxon>
        <taxon>Prorocentrales</taxon>
        <taxon>Prorocentraceae</taxon>
        <taxon>Prorocentrum</taxon>
    </lineage>
</organism>
<dbReference type="Proteomes" id="UP001189429">
    <property type="component" value="Unassembled WGS sequence"/>
</dbReference>
<sequence>MEGDAAPSGGGGGDLGAGLSGGGDTAATPRAGDHEGGAARGGCGDISAAPWAECPEGGASSGQIDGDGGGARCGTSQPASAAGPAPSGASAAAAPSAAIGEAMQKVVQLTKAAVFLHTRSDGHEARCASLREAHEEELKRVELVAAAHVGAQEAQAAAAASWREARRSGLGRAHAAAEERARREVQGLRARGEALEQAERARLAREDEAHAAAAADARRQAERLLHALGAAEVSARSDRQWVARQIAGQAARTRRAMDREFEEACARLRSEHTAEAEALRAARDEAVCEQRALLEAARAEAGAQAGEQLAAAVALQEAELQQERCGLEARAEAAGQALALARAEAGAARAECAECQRALDGMSRELQERRRRGHALAAEADQAHHRKLKAEAQIRELRRQRAAVERVIGSAGSVPRTERAVASISEDVKAAQSNLEELRGKLARAERLKQERRTAASSCEALAERLERELREERGRSDELQRMLLRLEHNS</sequence>
<comment type="caution">
    <text evidence="3">The sequence shown here is derived from an EMBL/GenBank/DDBJ whole genome shotgun (WGS) entry which is preliminary data.</text>
</comment>